<evidence type="ECO:0000313" key="1">
    <source>
        <dbReference type="EMBL" id="MBR7675073.1"/>
    </source>
</evidence>
<sequence length="297" mass="31691">MAHTRSRKRGPHRALRREAPSTVAVLAEESDFALMRGYRSFTFADHRTYLRQMEGLLRSLSGEGIHTRVAVFDAVDYRLFCHEERLDPDTPASRTRYVAEVAASGATVAYTGQPMARLVQALTDTQACRAAWEKAAEVLSRAGACAACGADIARVSLDRAARAVSLLMEAAGEGTHHLVCSVGVPGSPLVTALDAYADEDGALRVDETAALALTTSLAAGLATDSPGGLVLRTEREGARDTVRGWNLHGDWLRALTAAEVFTAYCTDPVTGDPVPPEHGVDHLPGLELPHPGGDLHC</sequence>
<reference evidence="1" key="1">
    <citation type="submission" date="2021-04" db="EMBL/GenBank/DDBJ databases">
        <title>Sequencing of actinobacteria type strains.</title>
        <authorList>
            <person name="Nguyen G.-S."/>
            <person name="Wentzel A."/>
        </authorList>
    </citation>
    <scope>NUCLEOTIDE SEQUENCE</scope>
    <source>
        <strain evidence="1">DSM 42095</strain>
    </source>
</reference>
<comment type="caution">
    <text evidence="1">The sequence shown here is derived from an EMBL/GenBank/DDBJ whole genome shotgun (WGS) entry which is preliminary data.</text>
</comment>
<dbReference type="Proteomes" id="UP000675554">
    <property type="component" value="Unassembled WGS sequence"/>
</dbReference>
<dbReference type="EMBL" id="JAGSMN010000425">
    <property type="protein sequence ID" value="MBR7675073.1"/>
    <property type="molecule type" value="Genomic_DNA"/>
</dbReference>
<name>A0A8T4IWW3_9ACTN</name>
<accession>A0A8T4IWW3</accession>
<protein>
    <submittedName>
        <fullName evidence="1">Uncharacterized protein</fullName>
    </submittedName>
</protein>
<evidence type="ECO:0000313" key="2">
    <source>
        <dbReference type="Proteomes" id="UP000675554"/>
    </source>
</evidence>
<gene>
    <name evidence="1" type="ORF">KDA82_19000</name>
</gene>
<dbReference type="AlphaFoldDB" id="A0A8T4IWW3"/>
<organism evidence="1 2">
    <name type="scientific">Streptomyces daliensis</name>
    <dbReference type="NCBI Taxonomy" id="299421"/>
    <lineage>
        <taxon>Bacteria</taxon>
        <taxon>Bacillati</taxon>
        <taxon>Actinomycetota</taxon>
        <taxon>Actinomycetes</taxon>
        <taxon>Kitasatosporales</taxon>
        <taxon>Streptomycetaceae</taxon>
        <taxon>Streptomyces</taxon>
    </lineage>
</organism>
<keyword evidence="2" id="KW-1185">Reference proteome</keyword>
<proteinExistence type="predicted"/>